<name>A0A2V1ITM5_9BACT</name>
<dbReference type="AlphaFoldDB" id="A0A2V1ITM5"/>
<reference evidence="3" key="1">
    <citation type="submission" date="2018-02" db="EMBL/GenBank/DDBJ databases">
        <authorList>
            <person name="Clavel T."/>
            <person name="Strowig T."/>
        </authorList>
    </citation>
    <scope>NUCLEOTIDE SEQUENCE [LARGE SCALE GENOMIC DNA]</scope>
    <source>
        <strain evidence="3">DSM 100764</strain>
    </source>
</reference>
<sequence>MKSLNEMFHHDKLVDIEETISSEFAQLESGYYDAKLAVMLSFIIATGIKRLEEIDRHDFPAELKEQLDKICRDFVSIANSLKQHLEENSKLIKIIDKANSDYPNIENQIRHLLSEFDELLKVKISQRDALPICDL</sequence>
<dbReference type="Proteomes" id="UP000244925">
    <property type="component" value="Unassembled WGS sequence"/>
</dbReference>
<organism evidence="2 3">
    <name type="scientific">Paramuribaculum intestinale</name>
    <dbReference type="NCBI Taxonomy" id="2094151"/>
    <lineage>
        <taxon>Bacteria</taxon>
        <taxon>Pseudomonadati</taxon>
        <taxon>Bacteroidota</taxon>
        <taxon>Bacteroidia</taxon>
        <taxon>Bacteroidales</taxon>
        <taxon>Muribaculaceae</taxon>
        <taxon>Paramuribaculum</taxon>
    </lineage>
</organism>
<feature type="coiled-coil region" evidence="1">
    <location>
        <begin position="81"/>
        <end position="115"/>
    </location>
</feature>
<protein>
    <submittedName>
        <fullName evidence="2">Uncharacterized protein</fullName>
    </submittedName>
</protein>
<dbReference type="GeneID" id="93423638"/>
<evidence type="ECO:0000313" key="2">
    <source>
        <dbReference type="EMBL" id="PWB06115.1"/>
    </source>
</evidence>
<comment type="caution">
    <text evidence="2">The sequence shown here is derived from an EMBL/GenBank/DDBJ whole genome shotgun (WGS) entry which is preliminary data.</text>
</comment>
<keyword evidence="3" id="KW-1185">Reference proteome</keyword>
<evidence type="ECO:0000256" key="1">
    <source>
        <dbReference type="SAM" id="Coils"/>
    </source>
</evidence>
<accession>A0A2V1ITM5</accession>
<gene>
    <name evidence="2" type="ORF">C5O25_11285</name>
</gene>
<evidence type="ECO:0000313" key="3">
    <source>
        <dbReference type="Proteomes" id="UP000244925"/>
    </source>
</evidence>
<proteinExistence type="predicted"/>
<dbReference type="EMBL" id="PUBV01000034">
    <property type="protein sequence ID" value="PWB06115.1"/>
    <property type="molecule type" value="Genomic_DNA"/>
</dbReference>
<dbReference type="RefSeq" id="WP_107036844.1">
    <property type="nucleotide sequence ID" value="NZ_CP098825.1"/>
</dbReference>
<keyword evidence="1" id="KW-0175">Coiled coil</keyword>